<evidence type="ECO:0000256" key="2">
    <source>
        <dbReference type="SAM" id="SignalP"/>
    </source>
</evidence>
<dbReference type="OrthoDB" id="2860517at2"/>
<evidence type="ECO:0000256" key="1">
    <source>
        <dbReference type="SAM" id="MobiDB-lite"/>
    </source>
</evidence>
<feature type="chain" id="PRO_5038958941" description="Sporulation lipoprotein YhcN/YlaJ (Spore_YhcN_YlaJ)" evidence="2">
    <location>
        <begin position="19"/>
        <end position="152"/>
    </location>
</feature>
<name>A0A072NMP6_SCHAZ</name>
<dbReference type="PROSITE" id="PS51257">
    <property type="entry name" value="PROKAR_LIPOPROTEIN"/>
    <property type="match status" value="1"/>
</dbReference>
<feature type="compositionally biased region" description="Basic and acidic residues" evidence="1">
    <location>
        <begin position="36"/>
        <end position="49"/>
    </location>
</feature>
<gene>
    <name evidence="3" type="ORF">M670_02587</name>
</gene>
<dbReference type="AlphaFoldDB" id="A0A072NMP6"/>
<feature type="signal peptide" evidence="2">
    <location>
        <begin position="1"/>
        <end position="18"/>
    </location>
</feature>
<dbReference type="RefSeq" id="WP_035195917.1">
    <property type="nucleotide sequence ID" value="NZ_JJRY01000009.1"/>
</dbReference>
<keyword evidence="2" id="KW-0732">Signal</keyword>
<reference evidence="3 4" key="1">
    <citation type="submission" date="2014-04" db="EMBL/GenBank/DDBJ databases">
        <title>Draft genome sequence of Bacillus azotoformans MEV2011, a (co-) denitrifying strain unable to grow in the presence of oxygen.</title>
        <authorList>
            <person name="Nielsen M."/>
            <person name="Schreiber L."/>
            <person name="Finster K."/>
            <person name="Schramm A."/>
        </authorList>
    </citation>
    <scope>NUCLEOTIDE SEQUENCE [LARGE SCALE GENOMIC DNA]</scope>
    <source>
        <strain evidence="3 4">MEV2011</strain>
    </source>
</reference>
<dbReference type="PATRIC" id="fig|1348973.3.peg.2505"/>
<comment type="caution">
    <text evidence="3">The sequence shown here is derived from an EMBL/GenBank/DDBJ whole genome shotgun (WGS) entry which is preliminary data.</text>
</comment>
<accession>A0A072NMP6</accession>
<evidence type="ECO:0008006" key="5">
    <source>
        <dbReference type="Google" id="ProtNLM"/>
    </source>
</evidence>
<proteinExistence type="predicted"/>
<dbReference type="Proteomes" id="UP000027936">
    <property type="component" value="Unassembled WGS sequence"/>
</dbReference>
<evidence type="ECO:0000313" key="3">
    <source>
        <dbReference type="EMBL" id="KEF38168.1"/>
    </source>
</evidence>
<evidence type="ECO:0000313" key="4">
    <source>
        <dbReference type="Proteomes" id="UP000027936"/>
    </source>
</evidence>
<protein>
    <recommendedName>
        <fullName evidence="5">Sporulation lipoprotein YhcN/YlaJ (Spore_YhcN_YlaJ)</fullName>
    </recommendedName>
</protein>
<sequence length="152" mass="17264">MNKAFVFLLMLILTVLTACGTTNNNNQQGFQSETSDTLKDNEQSGRKDVSYVEGEITDIADRNPNFLDLNTENEAHNNHGAYQQKLREIVESTNAFNAGMIYINGHKAIVNVTPKRNLSRDDLHWRTDDLQRKLANAVPRYKIDLRVNNNNA</sequence>
<feature type="region of interest" description="Disordered" evidence="1">
    <location>
        <begin position="23"/>
        <end position="49"/>
    </location>
</feature>
<organism evidence="3 4">
    <name type="scientific">Schinkia azotoformans MEV2011</name>
    <dbReference type="NCBI Taxonomy" id="1348973"/>
    <lineage>
        <taxon>Bacteria</taxon>
        <taxon>Bacillati</taxon>
        <taxon>Bacillota</taxon>
        <taxon>Bacilli</taxon>
        <taxon>Bacillales</taxon>
        <taxon>Bacillaceae</taxon>
        <taxon>Calidifontibacillus/Schinkia group</taxon>
        <taxon>Schinkia</taxon>
    </lineage>
</organism>
<dbReference type="EMBL" id="JJRY01000009">
    <property type="protein sequence ID" value="KEF38168.1"/>
    <property type="molecule type" value="Genomic_DNA"/>
</dbReference>